<keyword evidence="1 4" id="KW-0378">Hydrolase</keyword>
<dbReference type="OrthoDB" id="4771662at2"/>
<reference evidence="4 5" key="1">
    <citation type="submission" date="2017-07" db="EMBL/GenBank/DDBJ databases">
        <title>Leptospira spp. isolated from tropical soils.</title>
        <authorList>
            <person name="Thibeaux R."/>
            <person name="Iraola G."/>
            <person name="Ferres I."/>
            <person name="Bierque E."/>
            <person name="Girault D."/>
            <person name="Soupe-Gilbert M.-E."/>
            <person name="Picardeau M."/>
            <person name="Goarant C."/>
        </authorList>
    </citation>
    <scope>NUCLEOTIDE SEQUENCE [LARGE SCALE GENOMIC DNA]</scope>
    <source>
        <strain evidence="4 5">MCA1-C-A1</strain>
    </source>
</reference>
<comment type="caution">
    <text evidence="4">The sequence shown here is derived from an EMBL/GenBank/DDBJ whole genome shotgun (WGS) entry which is preliminary data.</text>
</comment>
<dbReference type="Pfam" id="PF00150">
    <property type="entry name" value="Cellulase"/>
    <property type="match status" value="1"/>
</dbReference>
<dbReference type="Gene3D" id="3.20.20.80">
    <property type="entry name" value="Glycosidases"/>
    <property type="match status" value="1"/>
</dbReference>
<sequence>MTRKHYTKILSALILICFTSCENVGSKGFNNSILSLLNVSNIGTQTNEHALNSTAVDSTSYSHSLDYIGSEQDRRIQLGSKSYSGTTDRIFVDGLGREAYFRGFNISGNTKMLSDGFKPFRNTADAENAFSLLGKSAGSNMVRFLIAWEGVNPSADTIDYAYLDAVILQIKAAIARRMYILLDYHQDLFSRNLFNKGSWYTGNGAPAWVLPSGSYPQESCGICFTWGQNLFSNEAVRRGFRNFWNNAPFTAANKARNLQTEYIWQVGKALSYIKNNLSSQEFDYVLGLDPFNEPADGGMEGLTPAQWDNQKLWPFYYKIRQTLDQSGWENKWVYAEPMVFWNTNFGGIATGGGYLTSKPGQGFVFNSHFYDAGRLSLDTTGVDNGTYFKALDEIRKEARFLDIPVFLSEFGMKLKGVGAQDTARTISGVYQAMEISDVQQTTKTRFADFYNPVVSGTEWHWDYYYDNHKEYMNGNTSKLLTSKDAWNDEDFSAIGSYGTKANMDFHVLQRGYPRKIQGSLMSFYYNTIGYDTWNNVFQWGAIRPTETGTSYFGDRRFIVVIWTGKRSDAPTEVYLPPHFSGSDLVLITDKTIYNKGIPTSPQNRSNEAVLIPDPNRVSGSGNILAVWDDLDSDEDPENSVHFLVAVDAAGVSYSESLLSSIQNDLKTRVLVQKKSPIYMIGKMTYGGYPSK</sequence>
<dbReference type="RefSeq" id="WP_100707938.1">
    <property type="nucleotide sequence ID" value="NZ_NPDL01000009.1"/>
</dbReference>
<dbReference type="GO" id="GO:0000272">
    <property type="term" value="P:polysaccharide catabolic process"/>
    <property type="evidence" value="ECO:0007669"/>
    <property type="project" value="InterPro"/>
</dbReference>
<dbReference type="InterPro" id="IPR052066">
    <property type="entry name" value="Glycosphingolipid_Hydrolases"/>
</dbReference>
<dbReference type="PANTHER" id="PTHR31308">
    <property type="match status" value="1"/>
</dbReference>
<name>A0A2M9X9W4_9LEPT</name>
<evidence type="ECO:0000256" key="1">
    <source>
        <dbReference type="ARBA" id="ARBA00022801"/>
    </source>
</evidence>
<evidence type="ECO:0000313" key="5">
    <source>
        <dbReference type="Proteomes" id="UP000232196"/>
    </source>
</evidence>
<evidence type="ECO:0000313" key="4">
    <source>
        <dbReference type="EMBL" id="PJZ24342.1"/>
    </source>
</evidence>
<dbReference type="AlphaFoldDB" id="A0A2M9X9W4"/>
<evidence type="ECO:0000259" key="3">
    <source>
        <dbReference type="Pfam" id="PF00150"/>
    </source>
</evidence>
<evidence type="ECO:0000256" key="2">
    <source>
        <dbReference type="ARBA" id="ARBA00023295"/>
    </source>
</evidence>
<protein>
    <submittedName>
        <fullName evidence="4">Glycosyl hydrolase family 5</fullName>
    </submittedName>
</protein>
<dbReference type="InterPro" id="IPR017853">
    <property type="entry name" value="GH"/>
</dbReference>
<gene>
    <name evidence="4" type="ORF">CH357_16920</name>
</gene>
<dbReference type="PANTHER" id="PTHR31308:SF5">
    <property type="entry name" value="ERGOSTERYL-BETA-GLUCOSIDASE"/>
    <property type="match status" value="1"/>
</dbReference>
<dbReference type="SUPFAM" id="SSF51445">
    <property type="entry name" value="(Trans)glycosidases"/>
    <property type="match status" value="1"/>
</dbReference>
<accession>A0A2M9X9W4</accession>
<keyword evidence="5" id="KW-1185">Reference proteome</keyword>
<organism evidence="4 5">
    <name type="scientific">Leptospira hartskeerlii</name>
    <dbReference type="NCBI Taxonomy" id="2023177"/>
    <lineage>
        <taxon>Bacteria</taxon>
        <taxon>Pseudomonadati</taxon>
        <taxon>Spirochaetota</taxon>
        <taxon>Spirochaetia</taxon>
        <taxon>Leptospirales</taxon>
        <taxon>Leptospiraceae</taxon>
        <taxon>Leptospira</taxon>
    </lineage>
</organism>
<dbReference type="EMBL" id="NPDN01000009">
    <property type="protein sequence ID" value="PJZ24342.1"/>
    <property type="molecule type" value="Genomic_DNA"/>
</dbReference>
<dbReference type="GO" id="GO:0004553">
    <property type="term" value="F:hydrolase activity, hydrolyzing O-glycosyl compounds"/>
    <property type="evidence" value="ECO:0007669"/>
    <property type="project" value="InterPro"/>
</dbReference>
<dbReference type="Proteomes" id="UP000232196">
    <property type="component" value="Unassembled WGS sequence"/>
</dbReference>
<dbReference type="InterPro" id="IPR001547">
    <property type="entry name" value="Glyco_hydro_5"/>
</dbReference>
<feature type="domain" description="Glycoside hydrolase family 5" evidence="3">
    <location>
        <begin position="124"/>
        <end position="425"/>
    </location>
</feature>
<proteinExistence type="predicted"/>
<keyword evidence="2" id="KW-0326">Glycosidase</keyword>